<dbReference type="CDD" id="cd04164">
    <property type="entry name" value="trmE"/>
    <property type="match status" value="1"/>
</dbReference>
<evidence type="ECO:0000256" key="4">
    <source>
        <dbReference type="ARBA" id="ARBA00022801"/>
    </source>
</evidence>
<dbReference type="PROSITE" id="PS51709">
    <property type="entry name" value="G_TRME"/>
    <property type="match status" value="1"/>
</dbReference>
<evidence type="ECO:0000313" key="10">
    <source>
        <dbReference type="Proteomes" id="UP000198994"/>
    </source>
</evidence>
<dbReference type="GO" id="GO:0003924">
    <property type="term" value="F:GTPase activity"/>
    <property type="evidence" value="ECO:0007669"/>
    <property type="project" value="UniProtKB-UniRule"/>
</dbReference>
<dbReference type="Pfam" id="PF10396">
    <property type="entry name" value="TrmE_N"/>
    <property type="match status" value="1"/>
</dbReference>
<keyword evidence="5 7" id="KW-0630">Potassium</keyword>
<keyword evidence="7" id="KW-0479">Metal-binding</keyword>
<dbReference type="Gene3D" id="1.20.120.430">
    <property type="entry name" value="tRNA modification GTPase MnmE domain 2"/>
    <property type="match status" value="1"/>
</dbReference>
<dbReference type="InterPro" id="IPR005225">
    <property type="entry name" value="Small_GTP-bd"/>
</dbReference>
<keyword evidence="6 7" id="KW-0342">GTP-binding</keyword>
<dbReference type="NCBIfam" id="NF003661">
    <property type="entry name" value="PRK05291.1-3"/>
    <property type="match status" value="1"/>
</dbReference>
<dbReference type="InterPro" id="IPR004520">
    <property type="entry name" value="GTPase_MnmE"/>
</dbReference>
<feature type="binding site" evidence="7">
    <location>
        <position position="248"/>
    </location>
    <ligand>
        <name>Mg(2+)</name>
        <dbReference type="ChEBI" id="CHEBI:18420"/>
    </ligand>
</feature>
<name>A0A1G7CJM7_9RHOB</name>
<feature type="binding site" evidence="7">
    <location>
        <position position="244"/>
    </location>
    <ligand>
        <name>K(+)</name>
        <dbReference type="ChEBI" id="CHEBI:29103"/>
    </ligand>
</feature>
<feature type="binding site" evidence="7">
    <location>
        <position position="223"/>
    </location>
    <ligand>
        <name>K(+)</name>
        <dbReference type="ChEBI" id="CHEBI:29103"/>
    </ligand>
</feature>
<dbReference type="InterPro" id="IPR025867">
    <property type="entry name" value="MnmE_helical"/>
</dbReference>
<reference evidence="10" key="1">
    <citation type="submission" date="2016-10" db="EMBL/GenBank/DDBJ databases">
        <authorList>
            <person name="Varghese N."/>
            <person name="Submissions S."/>
        </authorList>
    </citation>
    <scope>NUCLEOTIDE SEQUENCE [LARGE SCALE GENOMIC DNA]</scope>
    <source>
        <strain evidence="10">DSM 10146</strain>
    </source>
</reference>
<feature type="binding site" evidence="7">
    <location>
        <begin position="223"/>
        <end position="228"/>
    </location>
    <ligand>
        <name>GTP</name>
        <dbReference type="ChEBI" id="CHEBI:37565"/>
    </ligand>
</feature>
<dbReference type="InterPro" id="IPR006073">
    <property type="entry name" value="GTP-bd"/>
</dbReference>
<dbReference type="Proteomes" id="UP000198994">
    <property type="component" value="Unassembled WGS sequence"/>
</dbReference>
<accession>A0A1G7CJM7</accession>
<dbReference type="NCBIfam" id="TIGR00231">
    <property type="entry name" value="small_GTP"/>
    <property type="match status" value="1"/>
</dbReference>
<comment type="function">
    <text evidence="7">Exhibits a very high intrinsic GTPase hydrolysis rate. Involved in the addition of a carboxymethylaminomethyl (cmnm) group at the wobble position (U34) of certain tRNAs, forming tRNA-cmnm(5)s(2)U34.</text>
</comment>
<dbReference type="InterPro" id="IPR027266">
    <property type="entry name" value="TrmE/GcvT-like"/>
</dbReference>
<dbReference type="STRING" id="282683.SAMN04488105_103195"/>
<feature type="binding site" evidence="7">
    <location>
        <position position="247"/>
    </location>
    <ligand>
        <name>K(+)</name>
        <dbReference type="ChEBI" id="CHEBI:29103"/>
    </ligand>
</feature>
<dbReference type="GO" id="GO:0002098">
    <property type="term" value="P:tRNA wobble uridine modification"/>
    <property type="evidence" value="ECO:0007669"/>
    <property type="project" value="TreeGrafter"/>
</dbReference>
<dbReference type="EMBL" id="FNAV01000003">
    <property type="protein sequence ID" value="SDE39604.1"/>
    <property type="molecule type" value="Genomic_DNA"/>
</dbReference>
<evidence type="ECO:0000256" key="5">
    <source>
        <dbReference type="ARBA" id="ARBA00022958"/>
    </source>
</evidence>
<dbReference type="PANTHER" id="PTHR42714:SF2">
    <property type="entry name" value="TRNA MODIFICATION GTPASE GTPBP3, MITOCHONDRIAL"/>
    <property type="match status" value="1"/>
</dbReference>
<comment type="similarity">
    <text evidence="1 7">Belongs to the TRAFAC class TrmE-Era-EngA-EngB-Septin-like GTPase superfamily. TrmE GTPase family.</text>
</comment>
<dbReference type="Pfam" id="PF12631">
    <property type="entry name" value="MnmE_helical"/>
    <property type="match status" value="1"/>
</dbReference>
<evidence type="ECO:0000256" key="3">
    <source>
        <dbReference type="ARBA" id="ARBA00022741"/>
    </source>
</evidence>
<dbReference type="GO" id="GO:0005525">
    <property type="term" value="F:GTP binding"/>
    <property type="evidence" value="ECO:0007669"/>
    <property type="project" value="UniProtKB-UniRule"/>
</dbReference>
<dbReference type="OrthoDB" id="9805918at2"/>
<protein>
    <recommendedName>
        <fullName evidence="7">tRNA modification GTPase MnmE</fullName>
        <ecNumber evidence="7">3.6.-.-</ecNumber>
    </recommendedName>
</protein>
<feature type="binding site" evidence="7">
    <location>
        <begin position="267"/>
        <end position="270"/>
    </location>
    <ligand>
        <name>GTP</name>
        <dbReference type="ChEBI" id="CHEBI:37565"/>
    </ligand>
</feature>
<dbReference type="GO" id="GO:0046872">
    <property type="term" value="F:metal ion binding"/>
    <property type="evidence" value="ECO:0007669"/>
    <property type="project" value="UniProtKB-KW"/>
</dbReference>
<gene>
    <name evidence="7" type="primary">mnmE</name>
    <name evidence="7" type="synonym">trmE</name>
    <name evidence="9" type="ORF">SAMN04488105_103195</name>
</gene>
<dbReference type="HAMAP" id="MF_00379">
    <property type="entry name" value="GTPase_MnmE"/>
    <property type="match status" value="1"/>
</dbReference>
<feature type="binding site" evidence="7">
    <location>
        <position position="20"/>
    </location>
    <ligand>
        <name>(6S)-5-formyl-5,6,7,8-tetrahydrofolate</name>
        <dbReference type="ChEBI" id="CHEBI:57457"/>
    </ligand>
</feature>
<dbReference type="Gene3D" id="3.30.1360.120">
    <property type="entry name" value="Probable tRNA modification gtpase trme, domain 1"/>
    <property type="match status" value="1"/>
</dbReference>
<dbReference type="RefSeq" id="WP_089956359.1">
    <property type="nucleotide sequence ID" value="NZ_FNAV01000003.1"/>
</dbReference>
<dbReference type="FunFam" id="3.30.1360.120:FF:000007">
    <property type="entry name" value="tRNA modification GTPase GTPBP3, mitochondrial"/>
    <property type="match status" value="1"/>
</dbReference>
<feature type="binding site" evidence="7">
    <location>
        <position position="227"/>
    </location>
    <ligand>
        <name>Mg(2+)</name>
        <dbReference type="ChEBI" id="CHEBI:18420"/>
    </ligand>
</feature>
<comment type="caution">
    <text evidence="7">Lacks conserved residue(s) required for the propagation of feature annotation.</text>
</comment>
<feature type="binding site" evidence="7">
    <location>
        <begin position="242"/>
        <end position="248"/>
    </location>
    <ligand>
        <name>GTP</name>
        <dbReference type="ChEBI" id="CHEBI:37565"/>
    </ligand>
</feature>
<feature type="binding site" evidence="7">
    <location>
        <position position="117"/>
    </location>
    <ligand>
        <name>(6S)-5-formyl-5,6,7,8-tetrahydrofolate</name>
        <dbReference type="ChEBI" id="CHEBI:57457"/>
    </ligand>
</feature>
<feature type="binding site" evidence="7">
    <location>
        <position position="427"/>
    </location>
    <ligand>
        <name>(6S)-5-formyl-5,6,7,8-tetrahydrofolate</name>
        <dbReference type="ChEBI" id="CHEBI:57457"/>
    </ligand>
</feature>
<keyword evidence="7" id="KW-0963">Cytoplasm</keyword>
<evidence type="ECO:0000259" key="8">
    <source>
        <dbReference type="PROSITE" id="PS51709"/>
    </source>
</evidence>
<dbReference type="Pfam" id="PF01926">
    <property type="entry name" value="MMR_HSR1"/>
    <property type="match status" value="1"/>
</dbReference>
<dbReference type="SUPFAM" id="SSF116878">
    <property type="entry name" value="TrmE connector domain"/>
    <property type="match status" value="1"/>
</dbReference>
<proteinExistence type="inferred from homology"/>
<keyword evidence="10" id="KW-1185">Reference proteome</keyword>
<dbReference type="InterPro" id="IPR027368">
    <property type="entry name" value="MnmE_dom2"/>
</dbReference>
<keyword evidence="2 7" id="KW-0819">tRNA processing</keyword>
<comment type="subcellular location">
    <subcellularLocation>
        <location evidence="7">Cytoplasm</location>
    </subcellularLocation>
</comment>
<feature type="binding site" evidence="7">
    <location>
        <position position="242"/>
    </location>
    <ligand>
        <name>K(+)</name>
        <dbReference type="ChEBI" id="CHEBI:29103"/>
    </ligand>
</feature>
<dbReference type="InterPro" id="IPR027417">
    <property type="entry name" value="P-loop_NTPase"/>
</dbReference>
<comment type="subunit">
    <text evidence="7">Homodimer. Heterotetramer of two MnmE and two MnmG subunits.</text>
</comment>
<dbReference type="SUPFAM" id="SSF52540">
    <property type="entry name" value="P-loop containing nucleoside triphosphate hydrolases"/>
    <property type="match status" value="1"/>
</dbReference>
<evidence type="ECO:0000256" key="1">
    <source>
        <dbReference type="ARBA" id="ARBA00011043"/>
    </source>
</evidence>
<sequence length="427" mass="45782">MDTIFALASAPGKAGVAVIRVSGPLAWEAGVRLAGSLPEPRRTAVRVLRDRQGGVLDEALVLAFPDGASFTGERVVEFQIHGSQAILRAVLRELDAVDGLRMAEPGEFTRRALENDRLDLTQVEALADLIESETESQRVQALRVFSGALGQKVDGWRRDLIQAASLLEVTIDFADEEVPVDVSDDVSGFLDRVTLALEAELRGLDAAERIRSGFEVAIVGAPNVGKSSLLNALAGRDAAITSEIAGTTRDVIEVRMEIAGLPVTLLDTAGLRETQDPVEKIGIARALDRARTSDLRVILVDDRGLPEITPVEGDIVVGSKADLTGHANGLSAVTGQGVDRLVREIGERLSERVQSAGLATRERHRVAFEQGKTSLGAAKDLLTRGSDCYDLAAEEIRSAIRSLELLIGRVDVENLLDEIFSSFCLGK</sequence>
<dbReference type="InterPro" id="IPR031168">
    <property type="entry name" value="G_TrmE"/>
</dbReference>
<keyword evidence="7" id="KW-0460">Magnesium</keyword>
<evidence type="ECO:0000256" key="6">
    <source>
        <dbReference type="ARBA" id="ARBA00023134"/>
    </source>
</evidence>
<evidence type="ECO:0000256" key="7">
    <source>
        <dbReference type="HAMAP-Rule" id="MF_00379"/>
    </source>
</evidence>
<dbReference type="CDD" id="cd14858">
    <property type="entry name" value="TrmE_N"/>
    <property type="match status" value="1"/>
</dbReference>
<dbReference type="GO" id="GO:0005737">
    <property type="term" value="C:cytoplasm"/>
    <property type="evidence" value="ECO:0007669"/>
    <property type="project" value="UniProtKB-SubCell"/>
</dbReference>
<comment type="cofactor">
    <cofactor evidence="7">
        <name>K(+)</name>
        <dbReference type="ChEBI" id="CHEBI:29103"/>
    </cofactor>
    <text evidence="7">Binds 1 potassium ion per subunit.</text>
</comment>
<feature type="domain" description="TrmE-type G" evidence="8">
    <location>
        <begin position="213"/>
        <end position="350"/>
    </location>
</feature>
<evidence type="ECO:0000313" key="9">
    <source>
        <dbReference type="EMBL" id="SDE39604.1"/>
    </source>
</evidence>
<feature type="binding site" evidence="7">
    <location>
        <position position="77"/>
    </location>
    <ligand>
        <name>(6S)-5-formyl-5,6,7,8-tetrahydrofolate</name>
        <dbReference type="ChEBI" id="CHEBI:57457"/>
    </ligand>
</feature>
<dbReference type="InterPro" id="IPR018948">
    <property type="entry name" value="GTP-bd_TrmE_N"/>
</dbReference>
<keyword evidence="3 7" id="KW-0547">Nucleotide-binding</keyword>
<dbReference type="AlphaFoldDB" id="A0A1G7CJM7"/>
<dbReference type="GO" id="GO:0030488">
    <property type="term" value="P:tRNA methylation"/>
    <property type="evidence" value="ECO:0007669"/>
    <property type="project" value="TreeGrafter"/>
</dbReference>
<organism evidence="9 10">
    <name type="scientific">Salipiger thiooxidans</name>
    <dbReference type="NCBI Taxonomy" id="282683"/>
    <lineage>
        <taxon>Bacteria</taxon>
        <taxon>Pseudomonadati</taxon>
        <taxon>Pseudomonadota</taxon>
        <taxon>Alphaproteobacteria</taxon>
        <taxon>Rhodobacterales</taxon>
        <taxon>Roseobacteraceae</taxon>
        <taxon>Salipiger</taxon>
    </lineage>
</organism>
<dbReference type="PANTHER" id="PTHR42714">
    <property type="entry name" value="TRNA MODIFICATION GTPASE GTPBP3"/>
    <property type="match status" value="1"/>
</dbReference>
<dbReference type="EC" id="3.6.-.-" evidence="7"/>
<evidence type="ECO:0000256" key="2">
    <source>
        <dbReference type="ARBA" id="ARBA00022694"/>
    </source>
</evidence>
<dbReference type="Gene3D" id="3.40.50.300">
    <property type="entry name" value="P-loop containing nucleotide triphosphate hydrolases"/>
    <property type="match status" value="1"/>
</dbReference>
<keyword evidence="4 7" id="KW-0378">Hydrolase</keyword>